<protein>
    <submittedName>
        <fullName evidence="3">HET-domain-containing protein</fullName>
    </submittedName>
</protein>
<evidence type="ECO:0000313" key="4">
    <source>
        <dbReference type="Proteomes" id="UP000077248"/>
    </source>
</evidence>
<dbReference type="OMA" id="ATENIWA"/>
<dbReference type="InterPro" id="IPR011009">
    <property type="entry name" value="Kinase-like_dom_sf"/>
</dbReference>
<dbReference type="GO" id="GO:0004672">
    <property type="term" value="F:protein kinase activity"/>
    <property type="evidence" value="ECO:0007669"/>
    <property type="project" value="InterPro"/>
</dbReference>
<sequence length="1450" mass="165129">MSLCPKSDRHGEDDLRAEYSGYLCERLHFAMRTCNIAEHGDWLASSRAEPAMQPHPVPVCLRLNRLAEGNVAAQPRSDHKSQARYLWGARMHSPIFSLVAKTPRDRDKNDQTLMRKTPEFSGRVHRFAYAEVRSQTRMLQPIFDLLIIIIQYLLSGSLKGVNVMYQNAMLWANGSTPIELLAKEIDDALCYNSDGQEFLPEDKIRYFTQEEKILSVIGDAKLFGSMAELITFISNEAPRLFLILVLMESEPLEERLKDFRNENFVDSVLPIKLDQNYLATTLRVQEPVNLTRYSVFTQWGRERRRSFTSSQWFFTAPVFGTSKFHLQLAAAQRLPFLDVAPRPASSGYFGEVTKVIIHAKHVDPSAKLSVFPWSPRSSGKDKIPLPIEAIAVAVKKTKEGDDDPKFSRAAFFDKEVRNLDILRNYRSPHLIKPIAGYQIGQNRCLMFPWADGGNLGRYWEEHPSRARDRTHVLWQLHQFVEICGALEELHGSNCRHGDLKPENILWFDPEDKQGGTLQIADLGLATFHVKEANTRDRKGMPTQTPSGTSRYEPPEMDAQRNTDEARSRQYDIWSLGCVVFELLLWLAYGPSDITIFRDNTPYFWQRGNKREHARYIVHEYAVAIMESLDTQFKAHSAYKDLLDLVRYRLLVVKYSEDYNLVADDCRASAAKVHQCFEGIYQSCARNEKDYLTPLEERLQYPKIELHSQATQRNGAQHNEVHEKDGKLAVPGQNPITKSTVETKQTPEETSIPELEESLTHEASDDRTSELPVEFRFNLRQPTFPQHLGNQNSQASQASNHQERYPNATDHLDTECQSSPPVSACSFIDEVISPQNRSVQSKSSVLNDDWTSLPDNDFAAGYLNIIGRSRMRPTPSRAVAATCNHVYSNTSVDLFDSICDLAALQDTAKACDLCRLLLEALERRKFKPPGRANLRTDAAHVGLADGPNLLSLYRTFDPDIPVPEGAQLGLTQLFNPSTPEFFALLKEWIRVCDSDHDQCQRDNVTLTMPTRLIEVGKQLRLVDTRNIEPSRYVALSHCWGHLQEHEKFCTYKRNITQRKAGIQFDALPRTFRDAVIVARGISMDYIWIDSLCIIQDDEADWQSEASKMEQVFSAAYLTIGASSARSSLQGFLADRRPRSVVEVPSDTSGAIYACMDIDDFHEDVELSPLNSRGWVLQERALSRRTVFFTSSQVYWECGAGIHCETLARLKNSKAALLGDANFPTSAVAHYKDGRQLLIQDLYERYSSLAFTEPADRSVAILGLQERLSRTFTTKAAHGLFEAYFARGLLWRRRDWQRMRRIAQPSGRQVPSWSSLSKEGSIKYMDTTDQLRFKETAWATNDFKSPFTVSKGSTSMHEVIAFQGLTRRMHIPQTDMLVYIKFDSDDDFEVNDLRCVVIGRDRSDGEEESPKSHVLVINQYRRPNGGHIWERVGVASLISSVIDEKGEWVDIH</sequence>
<dbReference type="Pfam" id="PF06985">
    <property type="entry name" value="HET"/>
    <property type="match status" value="1"/>
</dbReference>
<dbReference type="RefSeq" id="XP_018378789.1">
    <property type="nucleotide sequence ID" value="XM_018523922.1"/>
</dbReference>
<feature type="compositionally biased region" description="Basic and acidic residues" evidence="1">
    <location>
        <begin position="757"/>
        <end position="768"/>
    </location>
</feature>
<dbReference type="PANTHER" id="PTHR33112:SF16">
    <property type="entry name" value="HETEROKARYON INCOMPATIBILITY DOMAIN-CONTAINING PROTEIN"/>
    <property type="match status" value="1"/>
</dbReference>
<feature type="region of interest" description="Disordered" evidence="1">
    <location>
        <begin position="782"/>
        <end position="804"/>
    </location>
</feature>
<feature type="domain" description="Protein kinase" evidence="2">
    <location>
        <begin position="338"/>
        <end position="676"/>
    </location>
</feature>
<dbReference type="GeneID" id="29109516"/>
<accession>A0A177D1X2</accession>
<evidence type="ECO:0000256" key="1">
    <source>
        <dbReference type="SAM" id="MobiDB-lite"/>
    </source>
</evidence>
<feature type="region of interest" description="Disordered" evidence="1">
    <location>
        <begin position="708"/>
        <end position="768"/>
    </location>
</feature>
<dbReference type="PANTHER" id="PTHR33112">
    <property type="entry name" value="DOMAIN PROTEIN, PUTATIVE-RELATED"/>
    <property type="match status" value="1"/>
</dbReference>
<dbReference type="GO" id="GO:0005524">
    <property type="term" value="F:ATP binding"/>
    <property type="evidence" value="ECO:0007669"/>
    <property type="project" value="InterPro"/>
</dbReference>
<feature type="compositionally biased region" description="Polar residues" evidence="1">
    <location>
        <begin position="733"/>
        <end position="743"/>
    </location>
</feature>
<organism evidence="3 4">
    <name type="scientific">Alternaria alternata</name>
    <name type="common">Alternaria rot fungus</name>
    <name type="synonym">Torula alternata</name>
    <dbReference type="NCBI Taxonomy" id="5599"/>
    <lineage>
        <taxon>Eukaryota</taxon>
        <taxon>Fungi</taxon>
        <taxon>Dikarya</taxon>
        <taxon>Ascomycota</taxon>
        <taxon>Pezizomycotina</taxon>
        <taxon>Dothideomycetes</taxon>
        <taxon>Pleosporomycetidae</taxon>
        <taxon>Pleosporales</taxon>
        <taxon>Pleosporineae</taxon>
        <taxon>Pleosporaceae</taxon>
        <taxon>Alternaria</taxon>
        <taxon>Alternaria sect. Alternaria</taxon>
        <taxon>Alternaria alternata complex</taxon>
    </lineage>
</organism>
<feature type="region of interest" description="Disordered" evidence="1">
    <location>
        <begin position="534"/>
        <end position="563"/>
    </location>
</feature>
<evidence type="ECO:0000313" key="3">
    <source>
        <dbReference type="EMBL" id="OAG13368.1"/>
    </source>
</evidence>
<feature type="compositionally biased region" description="Low complexity" evidence="1">
    <location>
        <begin position="789"/>
        <end position="799"/>
    </location>
</feature>
<proteinExistence type="predicted"/>
<dbReference type="Gene3D" id="1.10.510.10">
    <property type="entry name" value="Transferase(Phosphotransferase) domain 1"/>
    <property type="match status" value="1"/>
</dbReference>
<dbReference type="SUPFAM" id="SSF56112">
    <property type="entry name" value="Protein kinase-like (PK-like)"/>
    <property type="match status" value="1"/>
</dbReference>
<dbReference type="KEGG" id="aalt:CC77DRAFT_1014910"/>
<name>A0A177D1X2_ALTAL</name>
<dbReference type="EMBL" id="KV441513">
    <property type="protein sequence ID" value="OAG13368.1"/>
    <property type="molecule type" value="Genomic_DNA"/>
</dbReference>
<gene>
    <name evidence="3" type="ORF">CC77DRAFT_1014910</name>
</gene>
<dbReference type="VEuPathDB" id="FungiDB:CC77DRAFT_1014910"/>
<dbReference type="Proteomes" id="UP000077248">
    <property type="component" value="Unassembled WGS sequence"/>
</dbReference>
<dbReference type="STRING" id="5599.A0A177D1X2"/>
<keyword evidence="4" id="KW-1185">Reference proteome</keyword>
<reference evidence="3 4" key="1">
    <citation type="submission" date="2016-05" db="EMBL/GenBank/DDBJ databases">
        <title>Comparative analysis of secretome profiles of manganese(II)-oxidizing ascomycete fungi.</title>
        <authorList>
            <consortium name="DOE Joint Genome Institute"/>
            <person name="Zeiner C.A."/>
            <person name="Purvine S.O."/>
            <person name="Zink E.M."/>
            <person name="Wu S."/>
            <person name="Pasa-Tolic L."/>
            <person name="Chaput D.L."/>
            <person name="Haridas S."/>
            <person name="Grigoriev I.V."/>
            <person name="Santelli C.M."/>
            <person name="Hansel C.M."/>
        </authorList>
    </citation>
    <scope>NUCLEOTIDE SEQUENCE [LARGE SCALE GENOMIC DNA]</scope>
    <source>
        <strain evidence="3 4">SRC1lrK2f</strain>
    </source>
</reference>
<dbReference type="PROSITE" id="PS50011">
    <property type="entry name" value="PROTEIN_KINASE_DOM"/>
    <property type="match status" value="1"/>
</dbReference>
<dbReference type="Pfam" id="PF00069">
    <property type="entry name" value="Pkinase"/>
    <property type="match status" value="1"/>
</dbReference>
<dbReference type="InterPro" id="IPR000719">
    <property type="entry name" value="Prot_kinase_dom"/>
</dbReference>
<dbReference type="CDD" id="cd00180">
    <property type="entry name" value="PKc"/>
    <property type="match status" value="1"/>
</dbReference>
<dbReference type="SMART" id="SM00220">
    <property type="entry name" value="S_TKc"/>
    <property type="match status" value="1"/>
</dbReference>
<dbReference type="InterPro" id="IPR010730">
    <property type="entry name" value="HET"/>
</dbReference>
<evidence type="ECO:0000259" key="2">
    <source>
        <dbReference type="PROSITE" id="PS50011"/>
    </source>
</evidence>